<keyword evidence="4" id="KW-1185">Reference proteome</keyword>
<feature type="transmembrane region" description="Helical" evidence="1">
    <location>
        <begin position="6"/>
        <end position="28"/>
    </location>
</feature>
<keyword evidence="1" id="KW-1133">Transmembrane helix</keyword>
<evidence type="ECO:0000259" key="2">
    <source>
        <dbReference type="Pfam" id="PF07885"/>
    </source>
</evidence>
<protein>
    <recommendedName>
        <fullName evidence="2">Potassium channel domain-containing protein</fullName>
    </recommendedName>
</protein>
<accession>A0ABQ2GKY9</accession>
<evidence type="ECO:0000256" key="1">
    <source>
        <dbReference type="SAM" id="Phobius"/>
    </source>
</evidence>
<name>A0ABQ2GKY9_9DEIO</name>
<dbReference type="InterPro" id="IPR013099">
    <property type="entry name" value="K_chnl_dom"/>
</dbReference>
<keyword evidence="1" id="KW-0812">Transmembrane</keyword>
<reference evidence="4" key="1">
    <citation type="journal article" date="2019" name="Int. J. Syst. Evol. Microbiol.">
        <title>The Global Catalogue of Microorganisms (GCM) 10K type strain sequencing project: providing services to taxonomists for standard genome sequencing and annotation.</title>
        <authorList>
            <consortium name="The Broad Institute Genomics Platform"/>
            <consortium name="The Broad Institute Genome Sequencing Center for Infectious Disease"/>
            <person name="Wu L."/>
            <person name="Ma J."/>
        </authorList>
    </citation>
    <scope>NUCLEOTIDE SEQUENCE [LARGE SCALE GENOMIC DNA]</scope>
    <source>
        <strain evidence="4">JCM 15443</strain>
    </source>
</reference>
<keyword evidence="1" id="KW-0472">Membrane</keyword>
<feature type="transmembrane region" description="Helical" evidence="1">
    <location>
        <begin position="59"/>
        <end position="83"/>
    </location>
</feature>
<organism evidence="3 4">
    <name type="scientific">Deinococcus aerophilus</name>
    <dbReference type="NCBI Taxonomy" id="522488"/>
    <lineage>
        <taxon>Bacteria</taxon>
        <taxon>Thermotogati</taxon>
        <taxon>Deinococcota</taxon>
        <taxon>Deinococci</taxon>
        <taxon>Deinococcales</taxon>
        <taxon>Deinococcaceae</taxon>
        <taxon>Deinococcus</taxon>
    </lineage>
</organism>
<proteinExistence type="predicted"/>
<sequence length="341" mass="36732">MDLLRGLLWLPGAVLVLAVLLDVLLSSLQAGEGHLSRWIHRAVYAAVRAVARWTAHGSVLAWSTVALISGTLLGWTALLWLGWTLVFWASPSALEVAETGQPASFEATVYFVGYTISTLGLGDVVARGAPWRWLTDAAAISGFFLLTFAITFIVPVAQARGSRREFALRLYRAGPTAQAVVVNAAREGAGGVQGLLDDLAPSLNALDIQHLSSPNLHRFHGRGRHDALDLALPVLGEALLMLGALQDDSPSGLRRCLDSVDSLTRSYELVHRGRDAAVPPAPDLQPLREAGLPLRPTAEFAAHLHRHEALRRRLHSMARSGLWAWDQVALPATPVRAAPDG</sequence>
<comment type="caution">
    <text evidence="3">The sequence shown here is derived from an EMBL/GenBank/DDBJ whole genome shotgun (WGS) entry which is preliminary data.</text>
</comment>
<dbReference type="RefSeq" id="WP_229752821.1">
    <property type="nucleotide sequence ID" value="NZ_BMOM01000003.1"/>
</dbReference>
<dbReference type="EMBL" id="BMOM01000003">
    <property type="protein sequence ID" value="GGM00087.1"/>
    <property type="molecule type" value="Genomic_DNA"/>
</dbReference>
<gene>
    <name evidence="3" type="ORF">GCM10010841_05840</name>
</gene>
<feature type="domain" description="Potassium channel" evidence="2">
    <location>
        <begin position="79"/>
        <end position="154"/>
    </location>
</feature>
<evidence type="ECO:0000313" key="3">
    <source>
        <dbReference type="EMBL" id="GGM00087.1"/>
    </source>
</evidence>
<dbReference type="SUPFAM" id="SSF81324">
    <property type="entry name" value="Voltage-gated potassium channels"/>
    <property type="match status" value="1"/>
</dbReference>
<dbReference type="Proteomes" id="UP000661918">
    <property type="component" value="Unassembled WGS sequence"/>
</dbReference>
<dbReference type="Pfam" id="PF07885">
    <property type="entry name" value="Ion_trans_2"/>
    <property type="match status" value="1"/>
</dbReference>
<feature type="transmembrane region" description="Helical" evidence="1">
    <location>
        <begin position="137"/>
        <end position="157"/>
    </location>
</feature>
<dbReference type="Gene3D" id="1.10.287.70">
    <property type="match status" value="1"/>
</dbReference>
<evidence type="ECO:0000313" key="4">
    <source>
        <dbReference type="Proteomes" id="UP000661918"/>
    </source>
</evidence>